<comment type="caution">
    <text evidence="1">The sequence shown here is derived from an EMBL/GenBank/DDBJ whole genome shotgun (WGS) entry which is preliminary data.</text>
</comment>
<evidence type="ECO:0008006" key="3">
    <source>
        <dbReference type="Google" id="ProtNLM"/>
    </source>
</evidence>
<sequence length="340" mass="38188">MKLRKLVILPFLFLTVQLFAQIGGESTYEFLNLTNSARMAALGGNQIALNDPLDLNVAYNNPALLNAEMAGTILANYVNYIADVNYGYAAYALNTEKIGPLSFGIHYINYGEFIKADENGTQDGTFHAAEYALLASWSHLAGPVKLGFTVKPILSSFESYQSIGIAFDLGAAYTSQNELNTIGLVIRNVGTQITTYYENGDRESIPLDIQFGISKRLAHAPFRLSATLQHMQRWKLAQAEEVDNGYETTIEEDNFTKAFMRHMVLGVELLPSPNFNIRAGYNFQRRQELMFNDKKSTVGFSWGFGFQIKRFRIDYGSARYHLSSSSNHFSIAFRLNNNLR</sequence>
<dbReference type="Gene3D" id="2.40.160.60">
    <property type="entry name" value="Outer membrane protein transport protein (OMPP1/FadL/TodX)"/>
    <property type="match status" value="1"/>
</dbReference>
<dbReference type="NCBIfam" id="NF033711">
    <property type="entry name" value="T9SS_PorQ"/>
    <property type="match status" value="1"/>
</dbReference>
<dbReference type="AlphaFoldDB" id="A0A419W7S7"/>
<dbReference type="Proteomes" id="UP000283387">
    <property type="component" value="Unassembled WGS sequence"/>
</dbReference>
<name>A0A419W7S7_9BACT</name>
<organism evidence="1 2">
    <name type="scientific">Mangrovibacterium diazotrophicum</name>
    <dbReference type="NCBI Taxonomy" id="1261403"/>
    <lineage>
        <taxon>Bacteria</taxon>
        <taxon>Pseudomonadati</taxon>
        <taxon>Bacteroidota</taxon>
        <taxon>Bacteroidia</taxon>
        <taxon>Marinilabiliales</taxon>
        <taxon>Prolixibacteraceae</taxon>
        <taxon>Mangrovibacterium</taxon>
    </lineage>
</organism>
<dbReference type="NCBIfam" id="NF033709">
    <property type="entry name" value="PorV_fam"/>
    <property type="match status" value="1"/>
</dbReference>
<keyword evidence="2" id="KW-1185">Reference proteome</keyword>
<reference evidence="1 2" key="1">
    <citation type="submission" date="2018-09" db="EMBL/GenBank/DDBJ databases">
        <title>Genomic Encyclopedia of Archaeal and Bacterial Type Strains, Phase II (KMG-II): from individual species to whole genera.</title>
        <authorList>
            <person name="Goeker M."/>
        </authorList>
    </citation>
    <scope>NUCLEOTIDE SEQUENCE [LARGE SCALE GENOMIC DNA]</scope>
    <source>
        <strain evidence="1 2">DSM 27148</strain>
    </source>
</reference>
<dbReference type="EMBL" id="RAPN01000001">
    <property type="protein sequence ID" value="RKD91480.1"/>
    <property type="molecule type" value="Genomic_DNA"/>
</dbReference>
<proteinExistence type="predicted"/>
<gene>
    <name evidence="1" type="ORF">BC643_1836</name>
</gene>
<accession>A0A419W7S7</accession>
<evidence type="ECO:0000313" key="1">
    <source>
        <dbReference type="EMBL" id="RKD91480.1"/>
    </source>
</evidence>
<dbReference type="RefSeq" id="WP_120272777.1">
    <property type="nucleotide sequence ID" value="NZ_RAPN01000001.1"/>
</dbReference>
<protein>
    <recommendedName>
        <fullName evidence="3">Penicillin-binding protein</fullName>
    </recommendedName>
</protein>
<evidence type="ECO:0000313" key="2">
    <source>
        <dbReference type="Proteomes" id="UP000283387"/>
    </source>
</evidence>
<dbReference type="OrthoDB" id="9809953at2"/>